<dbReference type="Gene3D" id="3.30.200.20">
    <property type="entry name" value="Phosphorylase Kinase, domain 1"/>
    <property type="match status" value="1"/>
</dbReference>
<name>A0A839TQ47_9BACL</name>
<dbReference type="PANTHER" id="PTHR21064">
    <property type="entry name" value="AMINOGLYCOSIDE PHOSPHOTRANSFERASE DOMAIN-CONTAINING PROTEIN-RELATED"/>
    <property type="match status" value="1"/>
</dbReference>
<evidence type="ECO:0000313" key="4">
    <source>
        <dbReference type="Proteomes" id="UP000517523"/>
    </source>
</evidence>
<dbReference type="Gene3D" id="3.90.1200.10">
    <property type="match status" value="1"/>
</dbReference>
<evidence type="ECO:0000256" key="1">
    <source>
        <dbReference type="ARBA" id="ARBA00038240"/>
    </source>
</evidence>
<dbReference type="InterPro" id="IPR002575">
    <property type="entry name" value="Aminoglycoside_PTrfase"/>
</dbReference>
<dbReference type="GO" id="GO:0019202">
    <property type="term" value="F:amino acid kinase activity"/>
    <property type="evidence" value="ECO:0007669"/>
    <property type="project" value="TreeGrafter"/>
</dbReference>
<dbReference type="PANTHER" id="PTHR21064:SF6">
    <property type="entry name" value="AMINOGLYCOSIDE PHOSPHOTRANSFERASE DOMAIN-CONTAINING PROTEIN"/>
    <property type="match status" value="1"/>
</dbReference>
<sequence>MKNRINLLNLIFNGRLIHIPAAGVQPQSGRIGGNRILIMLTSILNHYDSSWRGDITQGASGWNNTTRFIEGAEGRGVLRIYETHRDIDKIRFEHAVLASLARDKLDFRTPVPVPALTGDTIVQLDDGSGRYACLFNYIDGIRPESVGFRAGYSFGEAAGSLSVALSRLVVAPSPAYRPYYELSHSYPACSPESVGQFCSAVPEPFHGLEGPLRGIGEVYREVIRELEGLERLPQQLVHGDLNASNLLVDAGNPEGVTALLDFEFCTRDLRAMEPAVILPGLLVDDPDNGMEAAVQFCRGFSSRVRLTRDEIRAIPVLMKLRNVDVFLHFMTRYDEGTDGPEVLREQIPAIYAELARLERDRTAVEALLERYLCLV</sequence>
<dbReference type="EMBL" id="JACHXJ010000002">
    <property type="protein sequence ID" value="MBB3127810.1"/>
    <property type="molecule type" value="Genomic_DNA"/>
</dbReference>
<dbReference type="RefSeq" id="WP_246426548.1">
    <property type="nucleotide sequence ID" value="NZ_JACHXJ010000002.1"/>
</dbReference>
<comment type="caution">
    <text evidence="3">The sequence shown here is derived from an EMBL/GenBank/DDBJ whole genome shotgun (WGS) entry which is preliminary data.</text>
</comment>
<feature type="domain" description="Aminoglycoside phosphotransferase" evidence="2">
    <location>
        <begin position="55"/>
        <end position="301"/>
    </location>
</feature>
<protein>
    <submittedName>
        <fullName evidence="3">Ser/Thr protein kinase RdoA (MazF antagonist)</fullName>
    </submittedName>
</protein>
<comment type="similarity">
    <text evidence="1">Belongs to the pseudomonas-type ThrB family.</text>
</comment>
<dbReference type="InterPro" id="IPR050249">
    <property type="entry name" value="Pseudomonas-type_ThrB"/>
</dbReference>
<accession>A0A839TQ47</accession>
<reference evidence="3 4" key="1">
    <citation type="submission" date="2020-08" db="EMBL/GenBank/DDBJ databases">
        <title>Genomic Encyclopedia of Type Strains, Phase III (KMG-III): the genomes of soil and plant-associated and newly described type strains.</title>
        <authorList>
            <person name="Whitman W."/>
        </authorList>
    </citation>
    <scope>NUCLEOTIDE SEQUENCE [LARGE SCALE GENOMIC DNA]</scope>
    <source>
        <strain evidence="3 4">CECT 5831</strain>
    </source>
</reference>
<dbReference type="InterPro" id="IPR011009">
    <property type="entry name" value="Kinase-like_dom_sf"/>
</dbReference>
<proteinExistence type="inferred from homology"/>
<gene>
    <name evidence="3" type="ORF">FHS19_002464</name>
</gene>
<keyword evidence="3" id="KW-0418">Kinase</keyword>
<dbReference type="AlphaFoldDB" id="A0A839TQ47"/>
<evidence type="ECO:0000313" key="3">
    <source>
        <dbReference type="EMBL" id="MBB3127810.1"/>
    </source>
</evidence>
<dbReference type="Pfam" id="PF01636">
    <property type="entry name" value="APH"/>
    <property type="match status" value="1"/>
</dbReference>
<dbReference type="Proteomes" id="UP000517523">
    <property type="component" value="Unassembled WGS sequence"/>
</dbReference>
<keyword evidence="3" id="KW-0808">Transferase</keyword>
<evidence type="ECO:0000259" key="2">
    <source>
        <dbReference type="Pfam" id="PF01636"/>
    </source>
</evidence>
<organism evidence="3 4">
    <name type="scientific">Paenibacillus rhizosphaerae</name>
    <dbReference type="NCBI Taxonomy" id="297318"/>
    <lineage>
        <taxon>Bacteria</taxon>
        <taxon>Bacillati</taxon>
        <taxon>Bacillota</taxon>
        <taxon>Bacilli</taxon>
        <taxon>Bacillales</taxon>
        <taxon>Paenibacillaceae</taxon>
        <taxon>Paenibacillus</taxon>
    </lineage>
</organism>
<dbReference type="SUPFAM" id="SSF56112">
    <property type="entry name" value="Protein kinase-like (PK-like)"/>
    <property type="match status" value="1"/>
</dbReference>